<accession>A0ABW5DQ04</accession>
<evidence type="ECO:0000313" key="2">
    <source>
        <dbReference type="EMBL" id="MFD2262590.1"/>
    </source>
</evidence>
<reference evidence="3" key="1">
    <citation type="journal article" date="2019" name="Int. J. Syst. Evol. Microbiol.">
        <title>The Global Catalogue of Microorganisms (GCM) 10K type strain sequencing project: providing services to taxonomists for standard genome sequencing and annotation.</title>
        <authorList>
            <consortium name="The Broad Institute Genomics Platform"/>
            <consortium name="The Broad Institute Genome Sequencing Center for Infectious Disease"/>
            <person name="Wu L."/>
            <person name="Ma J."/>
        </authorList>
    </citation>
    <scope>NUCLEOTIDE SEQUENCE [LARGE SCALE GENOMIC DNA]</scope>
    <source>
        <strain evidence="3">CGMCC 1.19062</strain>
    </source>
</reference>
<evidence type="ECO:0000256" key="1">
    <source>
        <dbReference type="SAM" id="Coils"/>
    </source>
</evidence>
<keyword evidence="1" id="KW-0175">Coiled coil</keyword>
<gene>
    <name evidence="2" type="ORF">ACFSM5_06800</name>
</gene>
<feature type="coiled-coil region" evidence="1">
    <location>
        <begin position="110"/>
        <end position="144"/>
    </location>
</feature>
<protein>
    <recommendedName>
        <fullName evidence="4">KfrA N-terminal DNA-binding domain-containing protein</fullName>
    </recommendedName>
</protein>
<sequence>MAKRNVEEEISTRMDEFIAASKRLPATNDGKVNVLALCRDLGLAPSDAQHFHRKEALKATINALAEEQGILPIGARGRSDEDEIIERRLSQIATQAKDDAQAAAEQSAAAGVMLDELRAAQDEIERLTLQVRALEEKLRIYEDGGIPPRI</sequence>
<organism evidence="2 3">
    <name type="scientific">Lacibacterium aquatile</name>
    <dbReference type="NCBI Taxonomy" id="1168082"/>
    <lineage>
        <taxon>Bacteria</taxon>
        <taxon>Pseudomonadati</taxon>
        <taxon>Pseudomonadota</taxon>
        <taxon>Alphaproteobacteria</taxon>
        <taxon>Rhodospirillales</taxon>
        <taxon>Rhodospirillaceae</taxon>
    </lineage>
</organism>
<evidence type="ECO:0008006" key="4">
    <source>
        <dbReference type="Google" id="ProtNLM"/>
    </source>
</evidence>
<comment type="caution">
    <text evidence="2">The sequence shown here is derived from an EMBL/GenBank/DDBJ whole genome shotgun (WGS) entry which is preliminary data.</text>
</comment>
<dbReference type="RefSeq" id="WP_379875548.1">
    <property type="nucleotide sequence ID" value="NZ_JBHUIP010000004.1"/>
</dbReference>
<name>A0ABW5DQ04_9PROT</name>
<evidence type="ECO:0000313" key="3">
    <source>
        <dbReference type="Proteomes" id="UP001597295"/>
    </source>
</evidence>
<proteinExistence type="predicted"/>
<dbReference type="EMBL" id="JBHUIP010000004">
    <property type="protein sequence ID" value="MFD2262590.1"/>
    <property type="molecule type" value="Genomic_DNA"/>
</dbReference>
<dbReference type="Proteomes" id="UP001597295">
    <property type="component" value="Unassembled WGS sequence"/>
</dbReference>
<keyword evidence="3" id="KW-1185">Reference proteome</keyword>